<dbReference type="Pfam" id="PF10604">
    <property type="entry name" value="Polyketide_cyc2"/>
    <property type="match status" value="1"/>
</dbReference>
<evidence type="ECO:0000313" key="2">
    <source>
        <dbReference type="Proteomes" id="UP001085076"/>
    </source>
</evidence>
<dbReference type="InterPro" id="IPR023393">
    <property type="entry name" value="START-like_dom_sf"/>
</dbReference>
<reference evidence="1" key="1">
    <citation type="submission" date="2021-03" db="EMBL/GenBank/DDBJ databases">
        <authorList>
            <person name="Li Z."/>
            <person name="Yang C."/>
        </authorList>
    </citation>
    <scope>NUCLEOTIDE SEQUENCE</scope>
    <source>
        <strain evidence="1">Dzin_1.0</strain>
        <tissue evidence="1">Leaf</tissue>
    </source>
</reference>
<gene>
    <name evidence="1" type="ORF">J5N97_025941</name>
</gene>
<dbReference type="PANTHER" id="PTHR33789:SF11">
    <property type="entry name" value="OS05G0202300 PROTEIN"/>
    <property type="match status" value="1"/>
</dbReference>
<evidence type="ECO:0008006" key="3">
    <source>
        <dbReference type="Google" id="ProtNLM"/>
    </source>
</evidence>
<accession>A0A9D5H672</accession>
<reference evidence="1" key="2">
    <citation type="journal article" date="2022" name="Hortic Res">
        <title>The genome of Dioscorea zingiberensis sheds light on the biosynthesis, origin and evolution of the medicinally important diosgenin saponins.</title>
        <authorList>
            <person name="Li Y."/>
            <person name="Tan C."/>
            <person name="Li Z."/>
            <person name="Guo J."/>
            <person name="Li S."/>
            <person name="Chen X."/>
            <person name="Wang C."/>
            <person name="Dai X."/>
            <person name="Yang H."/>
            <person name="Song W."/>
            <person name="Hou L."/>
            <person name="Xu J."/>
            <person name="Tong Z."/>
            <person name="Xu A."/>
            <person name="Yuan X."/>
            <person name="Wang W."/>
            <person name="Yang Q."/>
            <person name="Chen L."/>
            <person name="Sun Z."/>
            <person name="Wang K."/>
            <person name="Pan B."/>
            <person name="Chen J."/>
            <person name="Bao Y."/>
            <person name="Liu F."/>
            <person name="Qi X."/>
            <person name="Gang D.R."/>
            <person name="Wen J."/>
            <person name="Li J."/>
        </authorList>
    </citation>
    <scope>NUCLEOTIDE SEQUENCE</scope>
    <source>
        <strain evidence="1">Dzin_1.0</strain>
    </source>
</reference>
<dbReference type="Gene3D" id="3.30.530.20">
    <property type="match status" value="1"/>
</dbReference>
<proteinExistence type="predicted"/>
<dbReference type="InterPro" id="IPR019587">
    <property type="entry name" value="Polyketide_cyclase/dehydratase"/>
</dbReference>
<dbReference type="OrthoDB" id="1929286at2759"/>
<organism evidence="1 2">
    <name type="scientific">Dioscorea zingiberensis</name>
    <dbReference type="NCBI Taxonomy" id="325984"/>
    <lineage>
        <taxon>Eukaryota</taxon>
        <taxon>Viridiplantae</taxon>
        <taxon>Streptophyta</taxon>
        <taxon>Embryophyta</taxon>
        <taxon>Tracheophyta</taxon>
        <taxon>Spermatophyta</taxon>
        <taxon>Magnoliopsida</taxon>
        <taxon>Liliopsida</taxon>
        <taxon>Dioscoreales</taxon>
        <taxon>Dioscoreaceae</taxon>
        <taxon>Dioscorea</taxon>
    </lineage>
</organism>
<dbReference type="EMBL" id="JAGGNH010000008">
    <property type="protein sequence ID" value="KAJ0964803.1"/>
    <property type="molecule type" value="Genomic_DNA"/>
</dbReference>
<sequence length="172" mass="19013">MAVVEGEEEQKKWHGNITVELPDCITGDQAWSIIGDFTAVDKWFALVAATELITGDPTQPGCIRRNTGHPNKTQDSSSDPIFWAKEKLVGINMEERSMTYEVIESNMGFNSFFSTIRVLQGGDGVGDGGGCRMEWSFEADPLDGWTQPAFLSFLHSGVQDLPKRILEASQLQ</sequence>
<evidence type="ECO:0000313" key="1">
    <source>
        <dbReference type="EMBL" id="KAJ0964803.1"/>
    </source>
</evidence>
<dbReference type="Proteomes" id="UP001085076">
    <property type="component" value="Miscellaneous, Linkage group lg08"/>
</dbReference>
<protein>
    <recommendedName>
        <fullName evidence="3">Lachrymatory factor synthase</fullName>
    </recommendedName>
</protein>
<dbReference type="InterPro" id="IPR053249">
    <property type="entry name" value="LFS"/>
</dbReference>
<dbReference type="SUPFAM" id="SSF55961">
    <property type="entry name" value="Bet v1-like"/>
    <property type="match status" value="1"/>
</dbReference>
<keyword evidence="2" id="KW-1185">Reference proteome</keyword>
<comment type="caution">
    <text evidence="1">The sequence shown here is derived from an EMBL/GenBank/DDBJ whole genome shotgun (WGS) entry which is preliminary data.</text>
</comment>
<dbReference type="CDD" id="cd07821">
    <property type="entry name" value="PYR_PYL_RCAR_like"/>
    <property type="match status" value="1"/>
</dbReference>
<name>A0A9D5H672_9LILI</name>
<dbReference type="PANTHER" id="PTHR33789">
    <property type="entry name" value="LACHRYMATORY-FACTOR SYNTHASE"/>
    <property type="match status" value="1"/>
</dbReference>
<dbReference type="AlphaFoldDB" id="A0A9D5H672"/>